<protein>
    <submittedName>
        <fullName evidence="5">Efflux RND transporter periplasmic adaptor subunit</fullName>
    </submittedName>
    <submittedName>
        <fullName evidence="6">RND family efflux transporter, MFP subunit</fullName>
    </submittedName>
</protein>
<accession>A0A285J6J3</accession>
<dbReference type="Proteomes" id="UP000231702">
    <property type="component" value="Unassembled WGS sequence"/>
</dbReference>
<reference evidence="6 7" key="1">
    <citation type="submission" date="2017-09" db="EMBL/GenBank/DDBJ databases">
        <authorList>
            <person name="Ehlers B."/>
            <person name="Leendertz F.H."/>
        </authorList>
    </citation>
    <scope>NUCLEOTIDE SEQUENCE [LARGE SCALE GENOMIC DNA]</scope>
    <source>
        <strain evidence="6 7">CGMCC 1.12662</strain>
    </source>
</reference>
<evidence type="ECO:0000313" key="6">
    <source>
        <dbReference type="EMBL" id="SNY54976.1"/>
    </source>
</evidence>
<sequence>MTPAFARGRMALAPLAISLMAASASAEEQPMPMPLTCLLSPLHISDVGSERTGIVTEVRVDRADLVQKGQVLVQLDQALVEADLTLARISIEALSDRLEKLDRLGQRNLVSGEELEKTRTDLRLAVAEEKRARLALERTVVLAPFTGYVASVGVAVGELIGTEPLLRLIDIDTLSAEMVFTDAYYGEIAVGDEVDFAIDLTGAEVRGRVVAIDPFLDMASNTFSVLAEIDNSDRALPAGISCRVAGWDKSAG</sequence>
<feature type="chain" id="PRO_5013307009" evidence="2">
    <location>
        <begin position="27"/>
        <end position="252"/>
    </location>
</feature>
<proteinExistence type="inferred from homology"/>
<dbReference type="Pfam" id="PF25917">
    <property type="entry name" value="BSH_RND"/>
    <property type="match status" value="1"/>
</dbReference>
<dbReference type="OrthoDB" id="9791520at2"/>
<dbReference type="EMBL" id="PGTD01000015">
    <property type="protein sequence ID" value="PJE29643.1"/>
    <property type="molecule type" value="Genomic_DNA"/>
</dbReference>
<name>A0A285J6J3_9RHOB</name>
<dbReference type="Gene3D" id="2.40.50.100">
    <property type="match status" value="1"/>
</dbReference>
<feature type="domain" description="Multidrug resistance protein MdtA-like barrel-sandwich hybrid" evidence="3">
    <location>
        <begin position="45"/>
        <end position="162"/>
    </location>
</feature>
<keyword evidence="2" id="KW-0732">Signal</keyword>
<dbReference type="InterPro" id="IPR058792">
    <property type="entry name" value="Beta-barrel_RND_2"/>
</dbReference>
<dbReference type="PANTHER" id="PTHR30469:SF15">
    <property type="entry name" value="HLYD FAMILY OF SECRETION PROTEINS"/>
    <property type="match status" value="1"/>
</dbReference>
<dbReference type="SUPFAM" id="SSF111369">
    <property type="entry name" value="HlyD-like secretion proteins"/>
    <property type="match status" value="1"/>
</dbReference>
<feature type="signal peptide" evidence="2">
    <location>
        <begin position="1"/>
        <end position="26"/>
    </location>
</feature>
<dbReference type="Pfam" id="PF25954">
    <property type="entry name" value="Beta-barrel_RND_2"/>
    <property type="match status" value="1"/>
</dbReference>
<dbReference type="GO" id="GO:1990281">
    <property type="term" value="C:efflux pump complex"/>
    <property type="evidence" value="ECO:0007669"/>
    <property type="project" value="TreeGrafter"/>
</dbReference>
<dbReference type="InterPro" id="IPR058625">
    <property type="entry name" value="MdtA-like_BSH"/>
</dbReference>
<dbReference type="EMBL" id="OBEA01000005">
    <property type="protein sequence ID" value="SNY54976.1"/>
    <property type="molecule type" value="Genomic_DNA"/>
</dbReference>
<dbReference type="Gene3D" id="2.40.30.170">
    <property type="match status" value="1"/>
</dbReference>
<keyword evidence="8" id="KW-1185">Reference proteome</keyword>
<evidence type="ECO:0000313" key="5">
    <source>
        <dbReference type="EMBL" id="PJE29643.1"/>
    </source>
</evidence>
<evidence type="ECO:0000256" key="1">
    <source>
        <dbReference type="ARBA" id="ARBA00009477"/>
    </source>
</evidence>
<evidence type="ECO:0000259" key="3">
    <source>
        <dbReference type="Pfam" id="PF25917"/>
    </source>
</evidence>
<evidence type="ECO:0000259" key="4">
    <source>
        <dbReference type="Pfam" id="PF25954"/>
    </source>
</evidence>
<dbReference type="GO" id="GO:0015562">
    <property type="term" value="F:efflux transmembrane transporter activity"/>
    <property type="evidence" value="ECO:0007669"/>
    <property type="project" value="TreeGrafter"/>
</dbReference>
<dbReference type="RefSeq" id="WP_097146663.1">
    <property type="nucleotide sequence ID" value="NZ_OBEA01000005.1"/>
</dbReference>
<feature type="domain" description="CusB-like beta-barrel" evidence="4">
    <location>
        <begin position="182"/>
        <end position="244"/>
    </location>
</feature>
<dbReference type="PANTHER" id="PTHR30469">
    <property type="entry name" value="MULTIDRUG RESISTANCE PROTEIN MDTA"/>
    <property type="match status" value="1"/>
</dbReference>
<dbReference type="InterPro" id="IPR006143">
    <property type="entry name" value="RND_pump_MFP"/>
</dbReference>
<dbReference type="NCBIfam" id="TIGR01730">
    <property type="entry name" value="RND_mfp"/>
    <property type="match status" value="1"/>
</dbReference>
<evidence type="ECO:0000313" key="7">
    <source>
        <dbReference type="Proteomes" id="UP000231655"/>
    </source>
</evidence>
<gene>
    <name evidence="5" type="ORF">CVM39_06975</name>
    <name evidence="6" type="ORF">SAMN06297129_2967</name>
</gene>
<dbReference type="AlphaFoldDB" id="A0A285J6J3"/>
<evidence type="ECO:0000313" key="8">
    <source>
        <dbReference type="Proteomes" id="UP000231702"/>
    </source>
</evidence>
<comment type="similarity">
    <text evidence="1">Belongs to the membrane fusion protein (MFP) (TC 8.A.1) family.</text>
</comment>
<evidence type="ECO:0000256" key="2">
    <source>
        <dbReference type="SAM" id="SignalP"/>
    </source>
</evidence>
<dbReference type="Gene3D" id="1.10.287.470">
    <property type="entry name" value="Helix hairpin bin"/>
    <property type="match status" value="1"/>
</dbReference>
<reference evidence="5 8" key="2">
    <citation type="journal article" date="2018" name="Int. J. Syst. Evol. Microbiol.">
        <title>Pseudooceanicola lipolyticus sp. nov., a marine alphaproteobacterium, reclassification of Oceanicola flagellatus as Pseudooceanicola flagellatus comb. nov. and emended description of the genus Pseudooceanicola.</title>
        <authorList>
            <person name="Huang M.-M."/>
            <person name="Guo L.-L."/>
            <person name="Wu Y.-H."/>
            <person name="Lai Q.-L."/>
            <person name="Shao Z.-Z."/>
            <person name="Wang C.-S."/>
            <person name="Wu M."/>
            <person name="Xu X.-W."/>
        </authorList>
    </citation>
    <scope>NUCLEOTIDE SEQUENCE [LARGE SCALE GENOMIC DNA]</scope>
    <source>
        <strain evidence="5 8">Ar-45</strain>
    </source>
</reference>
<dbReference type="Proteomes" id="UP000231655">
    <property type="component" value="Unassembled WGS sequence"/>
</dbReference>
<organism evidence="6 7">
    <name type="scientific">Pseudooceanicola antarcticus</name>
    <dbReference type="NCBI Taxonomy" id="1247613"/>
    <lineage>
        <taxon>Bacteria</taxon>
        <taxon>Pseudomonadati</taxon>
        <taxon>Pseudomonadota</taxon>
        <taxon>Alphaproteobacteria</taxon>
        <taxon>Rhodobacterales</taxon>
        <taxon>Paracoccaceae</taxon>
        <taxon>Pseudooceanicola</taxon>
    </lineage>
</organism>